<feature type="domain" description="HTH araC/xylS-type" evidence="5">
    <location>
        <begin position="181"/>
        <end position="278"/>
    </location>
</feature>
<evidence type="ECO:0000313" key="13">
    <source>
        <dbReference type="Proteomes" id="UP000345637"/>
    </source>
</evidence>
<dbReference type="Proteomes" id="UP000864422">
    <property type="component" value="Unassembled WGS sequence"/>
</dbReference>
<keyword evidence="2" id="KW-0238">DNA-binding</keyword>
<dbReference type="Gene3D" id="1.10.10.60">
    <property type="entry name" value="Homeodomain-like"/>
    <property type="match status" value="1"/>
</dbReference>
<dbReference type="PANTHER" id="PTHR46796">
    <property type="entry name" value="HTH-TYPE TRANSCRIPTIONAL ACTIVATOR RHAS-RELATED"/>
    <property type="match status" value="1"/>
</dbReference>
<gene>
    <name evidence="9" type="primary">rhaS_2</name>
    <name evidence="10" type="synonym">rhaS_5</name>
    <name evidence="8" type="ORF">DN603_14455</name>
    <name evidence="6" type="ORF">I8Y23_004074</name>
    <name evidence="10" type="ORF">NCTC12998_07319</name>
    <name evidence="9" type="ORF">SAMEA2273876_04096</name>
    <name evidence="7" type="ORF">U5E74_21180</name>
</gene>
<dbReference type="InterPro" id="IPR037923">
    <property type="entry name" value="HTH-like"/>
</dbReference>
<dbReference type="EMBL" id="CAADJE010000042">
    <property type="protein sequence ID" value="VFS92341.1"/>
    <property type="molecule type" value="Genomic_DNA"/>
</dbReference>
<keyword evidence="3" id="KW-0010">Activator</keyword>
<dbReference type="GO" id="GO:0043565">
    <property type="term" value="F:sequence-specific DNA binding"/>
    <property type="evidence" value="ECO:0007669"/>
    <property type="project" value="InterPro"/>
</dbReference>
<evidence type="ECO:0000313" key="12">
    <source>
        <dbReference type="Proteomes" id="UP000288843"/>
    </source>
</evidence>
<evidence type="ECO:0000256" key="4">
    <source>
        <dbReference type="ARBA" id="ARBA00023163"/>
    </source>
</evidence>
<dbReference type="SMART" id="SM00342">
    <property type="entry name" value="HTH_ARAC"/>
    <property type="match status" value="1"/>
</dbReference>
<dbReference type="Proteomes" id="UP000345637">
    <property type="component" value="Unassembled WGS sequence"/>
</dbReference>
<dbReference type="RefSeq" id="WP_032696313.1">
    <property type="nucleotide sequence ID" value="NZ_BIIS01000018.1"/>
</dbReference>
<dbReference type="Proteomes" id="UP000288843">
    <property type="component" value="Unassembled WGS sequence"/>
</dbReference>
<accession>A0A2X2EM93</accession>
<dbReference type="EMBL" id="QKOX01000013">
    <property type="protein sequence ID" value="RWT22223.1"/>
    <property type="molecule type" value="Genomic_DNA"/>
</dbReference>
<evidence type="ECO:0000256" key="2">
    <source>
        <dbReference type="ARBA" id="ARBA00023125"/>
    </source>
</evidence>
<dbReference type="EMBL" id="FLAC01000018">
    <property type="protein sequence ID" value="SAQ01618.1"/>
    <property type="molecule type" value="Genomic_DNA"/>
</dbReference>
<dbReference type="GeneID" id="57430330"/>
<evidence type="ECO:0000259" key="5">
    <source>
        <dbReference type="PROSITE" id="PS01124"/>
    </source>
</evidence>
<dbReference type="GO" id="GO:0003700">
    <property type="term" value="F:DNA-binding transcription factor activity"/>
    <property type="evidence" value="ECO:0007669"/>
    <property type="project" value="InterPro"/>
</dbReference>
<evidence type="ECO:0000313" key="14">
    <source>
        <dbReference type="Proteomes" id="UP001293169"/>
    </source>
</evidence>
<dbReference type="Proteomes" id="UP000078124">
    <property type="component" value="Unassembled WGS sequence"/>
</dbReference>
<dbReference type="EMBL" id="DACSEA010000020">
    <property type="protein sequence ID" value="HAT1607728.1"/>
    <property type="molecule type" value="Genomic_DNA"/>
</dbReference>
<keyword evidence="14" id="KW-1185">Reference proteome</keyword>
<dbReference type="SUPFAM" id="SSF51215">
    <property type="entry name" value="Regulatory protein AraC"/>
    <property type="match status" value="1"/>
</dbReference>
<dbReference type="Proteomes" id="UP001293169">
    <property type="component" value="Unassembled WGS sequence"/>
</dbReference>
<evidence type="ECO:0000313" key="6">
    <source>
        <dbReference type="EMBL" id="HAT1607728.1"/>
    </source>
</evidence>
<dbReference type="InterPro" id="IPR018062">
    <property type="entry name" value="HTH_AraC-typ_CS"/>
</dbReference>
<keyword evidence="1" id="KW-0805">Transcription regulation</keyword>
<evidence type="ECO:0000313" key="9">
    <source>
        <dbReference type="EMBL" id="SAQ01618.1"/>
    </source>
</evidence>
<dbReference type="SUPFAM" id="SSF46689">
    <property type="entry name" value="Homeodomain-like"/>
    <property type="match status" value="2"/>
</dbReference>
<evidence type="ECO:0000313" key="7">
    <source>
        <dbReference type="EMBL" id="MDZ7468141.1"/>
    </source>
</evidence>
<evidence type="ECO:0000256" key="1">
    <source>
        <dbReference type="ARBA" id="ARBA00023015"/>
    </source>
</evidence>
<reference evidence="9 11" key="1">
    <citation type="submission" date="2016-05" db="EMBL/GenBank/DDBJ databases">
        <authorList>
            <consortium name="Pathogen Informatics"/>
        </authorList>
    </citation>
    <scope>NUCLEOTIDE SEQUENCE [LARGE SCALE GENOMIC DNA]</scope>
    <source>
        <strain evidence="9 11">2880STDY5682802</strain>
        <strain evidence="10 13">NCTC12998</strain>
    </source>
</reference>
<dbReference type="AlphaFoldDB" id="A0A2X2EM93"/>
<evidence type="ECO:0000256" key="3">
    <source>
        <dbReference type="ARBA" id="ARBA00023159"/>
    </source>
</evidence>
<dbReference type="InterPro" id="IPR014710">
    <property type="entry name" value="RmlC-like_jellyroll"/>
</dbReference>
<evidence type="ECO:0000313" key="11">
    <source>
        <dbReference type="Proteomes" id="UP000078124"/>
    </source>
</evidence>
<dbReference type="Pfam" id="PF02311">
    <property type="entry name" value="AraC_binding"/>
    <property type="match status" value="1"/>
</dbReference>
<protein>
    <submittedName>
        <fullName evidence="8">AraC family transcriptional regulator</fullName>
    </submittedName>
    <submittedName>
        <fullName evidence="10">L-rhamnose operon regulatory protein rhaS</fullName>
    </submittedName>
</protein>
<keyword evidence="4" id="KW-0804">Transcription</keyword>
<dbReference type="Gene3D" id="2.60.120.10">
    <property type="entry name" value="Jelly Rolls"/>
    <property type="match status" value="1"/>
</dbReference>
<reference evidence="8 12" key="3">
    <citation type="submission" date="2018-06" db="EMBL/GenBank/DDBJ databases">
        <title>Carbapenemase-producing Enterobacteriaceae present in wastewater treatment plant effluent and nearby surface waters in the US.</title>
        <authorList>
            <person name="Mathys D.A."/>
            <person name="Mollenkopf D.F."/>
            <person name="Feicht S.M."/>
            <person name="Adams R.J."/>
            <person name="Albers A.L."/>
            <person name="Stuever D.M."/>
            <person name="Daniels J.B."/>
            <person name="Wittum T.E."/>
        </authorList>
    </citation>
    <scope>NUCLEOTIDE SEQUENCE [LARGE SCALE GENOMIC DNA]</scope>
    <source>
        <strain evidence="8 12">GEO_47_Down_B</strain>
    </source>
</reference>
<dbReference type="EMBL" id="JAXUDK010000015">
    <property type="protein sequence ID" value="MDZ7468141.1"/>
    <property type="molecule type" value="Genomic_DNA"/>
</dbReference>
<dbReference type="PROSITE" id="PS00041">
    <property type="entry name" value="HTH_ARAC_FAMILY_1"/>
    <property type="match status" value="1"/>
</dbReference>
<reference evidence="6" key="4">
    <citation type="submission" date="2020-11" db="EMBL/GenBank/DDBJ databases">
        <authorList>
            <consortium name="NCBI Pathogen Detection Project"/>
        </authorList>
    </citation>
    <scope>NUCLEOTIDE SEQUENCE</scope>
    <source>
        <strain evidence="6">MISC063</strain>
    </source>
</reference>
<evidence type="ECO:0000313" key="8">
    <source>
        <dbReference type="EMBL" id="RWT22223.1"/>
    </source>
</evidence>
<dbReference type="InterPro" id="IPR009057">
    <property type="entry name" value="Homeodomain-like_sf"/>
</dbReference>
<dbReference type="Pfam" id="PF12833">
    <property type="entry name" value="HTH_18"/>
    <property type="match status" value="1"/>
</dbReference>
<dbReference type="InterPro" id="IPR003313">
    <property type="entry name" value="AraC-bd"/>
</dbReference>
<dbReference type="InterPro" id="IPR018060">
    <property type="entry name" value="HTH_AraC"/>
</dbReference>
<dbReference type="PROSITE" id="PS01124">
    <property type="entry name" value="HTH_ARAC_FAMILY_2"/>
    <property type="match status" value="1"/>
</dbReference>
<sequence>MSEKTPPATSGDWVDFRRDAATGIESVNAHFKGHAYDSHDHEELLLGVTLQGSQRFSCHRAVHTSTPGKAILIEPGAVHDGHAPQPSGFTYAMLYIPQRWMSDSLRQRGMGDISLVEAAFRHTLTDDRDLIMAISQAFAAIHHGEGRLACDESLDRLVAHLTPHVAVKPATAMTDSLVRMNRVREYLHDHLAWNTGLDELAEISGIDRFRLSRQFKAAFGQTPHAYLVRLRLRTARRLLAGGLAVSQVAAETGFADQSHLGRWFRRAYRISPVAFQSRCSNVLY</sequence>
<reference evidence="7 14" key="5">
    <citation type="submission" date="2023-12" db="EMBL/GenBank/DDBJ databases">
        <title>N/s.</title>
        <authorList>
            <person name="Dale J."/>
        </authorList>
    </citation>
    <scope>NUCLEOTIDE SEQUENCE [LARGE SCALE GENOMIC DNA]</scope>
    <source>
        <strain evidence="7 14">2023EL-01226</strain>
    </source>
</reference>
<evidence type="ECO:0000313" key="10">
    <source>
        <dbReference type="EMBL" id="VFS92341.1"/>
    </source>
</evidence>
<dbReference type="PANTHER" id="PTHR46796:SF2">
    <property type="entry name" value="TRANSCRIPTIONAL REGULATORY PROTEIN"/>
    <property type="match status" value="1"/>
</dbReference>
<name>A0A2X2EM93_RAOPL</name>
<proteinExistence type="predicted"/>
<organism evidence="8 12">
    <name type="scientific">Raoultella planticola</name>
    <name type="common">Klebsiella planticola</name>
    <dbReference type="NCBI Taxonomy" id="575"/>
    <lineage>
        <taxon>Bacteria</taxon>
        <taxon>Pseudomonadati</taxon>
        <taxon>Pseudomonadota</taxon>
        <taxon>Gammaproteobacteria</taxon>
        <taxon>Enterobacterales</taxon>
        <taxon>Enterobacteriaceae</taxon>
        <taxon>Klebsiella/Raoultella group</taxon>
        <taxon>Raoultella</taxon>
    </lineage>
</organism>
<reference evidence="6" key="2">
    <citation type="journal article" date="2018" name="Genome Biol.">
        <title>SKESA: strategic k-mer extension for scrupulous assemblies.</title>
        <authorList>
            <person name="Souvorov A."/>
            <person name="Agarwala R."/>
            <person name="Lipman D.J."/>
        </authorList>
    </citation>
    <scope>NUCLEOTIDE SEQUENCE</scope>
    <source>
        <strain evidence="6">MISC063</strain>
    </source>
</reference>
<dbReference type="InterPro" id="IPR050204">
    <property type="entry name" value="AraC_XylS_family_regulators"/>
</dbReference>